<proteinExistence type="predicted"/>
<evidence type="ECO:0000313" key="2">
    <source>
        <dbReference type="EMBL" id="KFK41253.1"/>
    </source>
</evidence>
<feature type="compositionally biased region" description="Basic and acidic residues" evidence="1">
    <location>
        <begin position="207"/>
        <end position="218"/>
    </location>
</feature>
<sequence>MATRLEKTELRIVKQTSEVEALKGKLDRQVQISKEMTEEVESARGREKAASNKLGMLHDQLERERNEKDAEILLLKGENEMLKAARMDVIQRTVQTMIGKALSEMRIRYGGRLDHRHQCLVDAEEINRLNSLINQVNYSLELYASLKADGIVVPEEKIEKVLADMKGLNEEFDALDVEVAKPEGYLVTPVANRTPLDLSSFQLDFREGSRTRSSREDMPAAEDVEVPQDGDGAQGEDR</sequence>
<name>A0A087HGK1_ARAAL</name>
<accession>A0A087HGK1</accession>
<feature type="compositionally biased region" description="Acidic residues" evidence="1">
    <location>
        <begin position="219"/>
        <end position="228"/>
    </location>
</feature>
<organism evidence="2 3">
    <name type="scientific">Arabis alpina</name>
    <name type="common">Alpine rock-cress</name>
    <dbReference type="NCBI Taxonomy" id="50452"/>
    <lineage>
        <taxon>Eukaryota</taxon>
        <taxon>Viridiplantae</taxon>
        <taxon>Streptophyta</taxon>
        <taxon>Embryophyta</taxon>
        <taxon>Tracheophyta</taxon>
        <taxon>Spermatophyta</taxon>
        <taxon>Magnoliopsida</taxon>
        <taxon>eudicotyledons</taxon>
        <taxon>Gunneridae</taxon>
        <taxon>Pentapetalae</taxon>
        <taxon>rosids</taxon>
        <taxon>malvids</taxon>
        <taxon>Brassicales</taxon>
        <taxon>Brassicaceae</taxon>
        <taxon>Arabideae</taxon>
        <taxon>Arabis</taxon>
    </lineage>
</organism>
<evidence type="ECO:0000313" key="3">
    <source>
        <dbReference type="Proteomes" id="UP000029120"/>
    </source>
</evidence>
<keyword evidence="3" id="KW-1185">Reference proteome</keyword>
<reference evidence="3" key="1">
    <citation type="journal article" date="2015" name="Nat. Plants">
        <title>Genome expansion of Arabis alpina linked with retrotransposition and reduced symmetric DNA methylation.</title>
        <authorList>
            <person name="Willing E.M."/>
            <person name="Rawat V."/>
            <person name="Mandakova T."/>
            <person name="Maumus F."/>
            <person name="James G.V."/>
            <person name="Nordstroem K.J."/>
            <person name="Becker C."/>
            <person name="Warthmann N."/>
            <person name="Chica C."/>
            <person name="Szarzynska B."/>
            <person name="Zytnicki M."/>
            <person name="Albani M.C."/>
            <person name="Kiefer C."/>
            <person name="Bergonzi S."/>
            <person name="Castaings L."/>
            <person name="Mateos J.L."/>
            <person name="Berns M.C."/>
            <person name="Bujdoso N."/>
            <person name="Piofczyk T."/>
            <person name="de Lorenzo L."/>
            <person name="Barrero-Sicilia C."/>
            <person name="Mateos I."/>
            <person name="Piednoel M."/>
            <person name="Hagmann J."/>
            <person name="Chen-Min-Tao R."/>
            <person name="Iglesias-Fernandez R."/>
            <person name="Schuster S.C."/>
            <person name="Alonso-Blanco C."/>
            <person name="Roudier F."/>
            <person name="Carbonero P."/>
            <person name="Paz-Ares J."/>
            <person name="Davis S.J."/>
            <person name="Pecinka A."/>
            <person name="Quesneville H."/>
            <person name="Colot V."/>
            <person name="Lysak M.A."/>
            <person name="Weigel D."/>
            <person name="Coupland G."/>
            <person name="Schneeberger K."/>
        </authorList>
    </citation>
    <scope>NUCLEOTIDE SEQUENCE [LARGE SCALE GENOMIC DNA]</scope>
    <source>
        <strain evidence="3">cv. Pajares</strain>
    </source>
</reference>
<dbReference type="Proteomes" id="UP000029120">
    <property type="component" value="Chromosome 2"/>
</dbReference>
<gene>
    <name evidence="2" type="ordered locus">AALP_Aa2g105200</name>
</gene>
<dbReference type="EMBL" id="CM002870">
    <property type="protein sequence ID" value="KFK41253.1"/>
    <property type="molecule type" value="Genomic_DNA"/>
</dbReference>
<protein>
    <submittedName>
        <fullName evidence="2">Uncharacterized protein</fullName>
    </submittedName>
</protein>
<dbReference type="AlphaFoldDB" id="A0A087HGK1"/>
<dbReference type="Gramene" id="KFK41253">
    <property type="protein sequence ID" value="KFK41253"/>
    <property type="gene ID" value="AALP_AA2G105200"/>
</dbReference>
<feature type="region of interest" description="Disordered" evidence="1">
    <location>
        <begin position="207"/>
        <end position="238"/>
    </location>
</feature>
<evidence type="ECO:0000256" key="1">
    <source>
        <dbReference type="SAM" id="MobiDB-lite"/>
    </source>
</evidence>